<dbReference type="OrthoDB" id="2381377at2"/>
<evidence type="ECO:0000313" key="3">
    <source>
        <dbReference type="Proteomes" id="UP000199545"/>
    </source>
</evidence>
<sequence length="134" mass="15366">MYERLRRELAYVRGLCEGNPELDRKALNRLLDTLDELVEANQHVEARLRELEEYVEEVDEDLNELELAFYGDLDDEEGLIEVVCPECGEEVLVDEDDIADDEIEVLCPKCHTVLVVEDATEIEPQRSGVDETIS</sequence>
<dbReference type="RefSeq" id="WP_093229701.1">
    <property type="nucleotide sequence ID" value="NZ_FORR01000007.1"/>
</dbReference>
<reference evidence="2 3" key="1">
    <citation type="submission" date="2016-10" db="EMBL/GenBank/DDBJ databases">
        <authorList>
            <person name="de Groot N.N."/>
        </authorList>
    </citation>
    <scope>NUCLEOTIDE SEQUENCE [LARGE SCALE GENOMIC DNA]</scope>
    <source>
        <strain evidence="2 3">DSM 44778</strain>
    </source>
</reference>
<organism evidence="2 3">
    <name type="scientific">Thermoflavimicrobium dichotomicum</name>
    <dbReference type="NCBI Taxonomy" id="46223"/>
    <lineage>
        <taxon>Bacteria</taxon>
        <taxon>Bacillati</taxon>
        <taxon>Bacillota</taxon>
        <taxon>Bacilli</taxon>
        <taxon>Bacillales</taxon>
        <taxon>Thermoactinomycetaceae</taxon>
        <taxon>Thermoflavimicrobium</taxon>
    </lineage>
</organism>
<keyword evidence="3" id="KW-1185">Reference proteome</keyword>
<protein>
    <submittedName>
        <fullName evidence="2">MJ0042 family finger-like domain-containing protein</fullName>
    </submittedName>
</protein>
<dbReference type="EMBL" id="FORR01000007">
    <property type="protein sequence ID" value="SFJ31533.1"/>
    <property type="molecule type" value="Genomic_DNA"/>
</dbReference>
<evidence type="ECO:0000313" key="2">
    <source>
        <dbReference type="EMBL" id="SFJ31533.1"/>
    </source>
</evidence>
<dbReference type="Proteomes" id="UP000199545">
    <property type="component" value="Unassembled WGS sequence"/>
</dbReference>
<keyword evidence="1" id="KW-0175">Coiled coil</keyword>
<dbReference type="SUPFAM" id="SSF144217">
    <property type="entry name" value="CSL zinc finger"/>
    <property type="match status" value="1"/>
</dbReference>
<gene>
    <name evidence="2" type="ORF">SAMN05421852_107106</name>
</gene>
<dbReference type="InterPro" id="IPR054688">
    <property type="entry name" value="CD1247_N"/>
</dbReference>
<proteinExistence type="predicted"/>
<dbReference type="AlphaFoldDB" id="A0A1I3QBL9"/>
<feature type="coiled-coil region" evidence="1">
    <location>
        <begin position="27"/>
        <end position="68"/>
    </location>
</feature>
<dbReference type="NCBIfam" id="NF045650">
    <property type="entry name" value="CD1247_Nterm"/>
    <property type="match status" value="1"/>
</dbReference>
<dbReference type="InterPro" id="IPR036671">
    <property type="entry name" value="DPH_MB_sf"/>
</dbReference>
<dbReference type="InterPro" id="IPR011723">
    <property type="entry name" value="Znf/thioredoxin_put"/>
</dbReference>
<name>A0A1I3QBL9_9BACL</name>
<dbReference type="STRING" id="46223.SAMN05421852_107106"/>
<evidence type="ECO:0000256" key="1">
    <source>
        <dbReference type="SAM" id="Coils"/>
    </source>
</evidence>
<accession>A0A1I3QBL9</accession>
<dbReference type="NCBIfam" id="TIGR02098">
    <property type="entry name" value="MJ0042_CXXC"/>
    <property type="match status" value="1"/>
</dbReference>